<proteinExistence type="predicted"/>
<dbReference type="EMBL" id="JAPDHZ010000004">
    <property type="protein sequence ID" value="MDG0793334.1"/>
    <property type="molecule type" value="Genomic_DNA"/>
</dbReference>
<evidence type="ECO:0000313" key="3">
    <source>
        <dbReference type="Proteomes" id="UP001153387"/>
    </source>
</evidence>
<reference evidence="2 3" key="1">
    <citation type="submission" date="2022-10" db="EMBL/GenBank/DDBJ databases">
        <title>Comparative genomic analysis of Cohnella hashimotonis sp. nov., isolated from the International Space Station.</title>
        <authorList>
            <person name="Simpson A."/>
            <person name="Venkateswaran K."/>
        </authorList>
    </citation>
    <scope>NUCLEOTIDE SEQUENCE [LARGE SCALE GENOMIC DNA]</scope>
    <source>
        <strain evidence="2 3">DSM 18997</strain>
    </source>
</reference>
<sequence length="199" mass="21696">MHHRITVALSHAGLYSAIAYKMTFDDVPSGHWAARALQALAAKHIVKGVTDSRFYPAEATTRAEFVTLLVHALHLQASGTDATFTDVRSDAWYADAIAAAVKAGIVAGKDANRFAPEERVTRMEMAAMIVRALGLSKSSGPATYADADDIPQWAMPYIAAVSEARYMQGRSDNRFAPRQEATRAEAAQLVYNLLNDNRK</sequence>
<dbReference type="PANTHER" id="PTHR43308:SF5">
    <property type="entry name" value="S-LAYER PROTEIN _ PEPTIDOGLYCAN ENDO-BETA-N-ACETYLGLUCOSAMINIDASE"/>
    <property type="match status" value="1"/>
</dbReference>
<gene>
    <name evidence="2" type="ORF">OMP38_22665</name>
</gene>
<feature type="domain" description="SLH" evidence="1">
    <location>
        <begin position="20"/>
        <end position="79"/>
    </location>
</feature>
<protein>
    <submittedName>
        <fullName evidence="2">S-layer homology domain-containing protein</fullName>
    </submittedName>
</protein>
<feature type="domain" description="SLH" evidence="1">
    <location>
        <begin position="144"/>
        <end position="199"/>
    </location>
</feature>
<accession>A0A9X4KJF4</accession>
<dbReference type="Proteomes" id="UP001153387">
    <property type="component" value="Unassembled WGS sequence"/>
</dbReference>
<dbReference type="RefSeq" id="WP_277567133.1">
    <property type="nucleotide sequence ID" value="NZ_JAPDHZ010000004.1"/>
</dbReference>
<dbReference type="PANTHER" id="PTHR43308">
    <property type="entry name" value="OUTER MEMBRANE PROTEIN ALPHA-RELATED"/>
    <property type="match status" value="1"/>
</dbReference>
<organism evidence="2 3">
    <name type="scientific">Cohnella ginsengisoli</name>
    <dbReference type="NCBI Taxonomy" id="425004"/>
    <lineage>
        <taxon>Bacteria</taxon>
        <taxon>Bacillati</taxon>
        <taxon>Bacillota</taxon>
        <taxon>Bacilli</taxon>
        <taxon>Bacillales</taxon>
        <taxon>Paenibacillaceae</taxon>
        <taxon>Cohnella</taxon>
    </lineage>
</organism>
<dbReference type="AlphaFoldDB" id="A0A9X4KJF4"/>
<evidence type="ECO:0000313" key="2">
    <source>
        <dbReference type="EMBL" id="MDG0793334.1"/>
    </source>
</evidence>
<dbReference type="PROSITE" id="PS51272">
    <property type="entry name" value="SLH"/>
    <property type="match status" value="3"/>
</dbReference>
<name>A0A9X4KJF4_9BACL</name>
<comment type="caution">
    <text evidence="2">The sequence shown here is derived from an EMBL/GenBank/DDBJ whole genome shotgun (WGS) entry which is preliminary data.</text>
</comment>
<dbReference type="InterPro" id="IPR051465">
    <property type="entry name" value="Cell_Envelope_Struct_Comp"/>
</dbReference>
<keyword evidence="3" id="KW-1185">Reference proteome</keyword>
<dbReference type="Pfam" id="PF00395">
    <property type="entry name" value="SLH"/>
    <property type="match status" value="3"/>
</dbReference>
<feature type="domain" description="SLH" evidence="1">
    <location>
        <begin position="80"/>
        <end position="143"/>
    </location>
</feature>
<dbReference type="InterPro" id="IPR001119">
    <property type="entry name" value="SLH_dom"/>
</dbReference>
<evidence type="ECO:0000259" key="1">
    <source>
        <dbReference type="PROSITE" id="PS51272"/>
    </source>
</evidence>